<accession>M3Z876</accession>
<dbReference type="Ensembl" id="ENSMPUT00000020072.1">
    <property type="protein sequence ID" value="ENSMPUP00000019789.1"/>
    <property type="gene ID" value="ENSMPUG00000019920.1"/>
</dbReference>
<evidence type="ECO:0000313" key="5">
    <source>
        <dbReference type="Ensembl" id="ENSMPUP00000019789.1"/>
    </source>
</evidence>
<dbReference type="AlphaFoldDB" id="M3Z876"/>
<dbReference type="GeneTree" id="ENSGT00690000102286"/>
<dbReference type="Gene3D" id="1.10.287.210">
    <property type="match status" value="1"/>
</dbReference>
<feature type="region of interest" description="Disordered" evidence="2">
    <location>
        <begin position="240"/>
        <end position="315"/>
    </location>
</feature>
<dbReference type="EMBL" id="AEYP01025761">
    <property type="status" value="NOT_ANNOTATED_CDS"/>
    <property type="molecule type" value="Genomic_DNA"/>
</dbReference>
<proteinExistence type="predicted"/>
<feature type="transmembrane region" description="Helical" evidence="3">
    <location>
        <begin position="609"/>
        <end position="635"/>
    </location>
</feature>
<dbReference type="InterPro" id="IPR008981">
    <property type="entry name" value="FMuLV_rcpt-bd"/>
</dbReference>
<dbReference type="Pfam" id="PF00429">
    <property type="entry name" value="TLV_coat"/>
    <property type="match status" value="1"/>
</dbReference>
<keyword evidence="3" id="KW-0472">Membrane</keyword>
<dbReference type="STRING" id="9669.ENSMPUP00000019789"/>
<protein>
    <recommendedName>
        <fullName evidence="6">Envelope protein</fullName>
    </recommendedName>
</protein>
<dbReference type="InParanoid" id="M3Z876"/>
<dbReference type="eggNOG" id="ENOG502SD08">
    <property type="taxonomic scope" value="Eukaryota"/>
</dbReference>
<dbReference type="PANTHER" id="PTHR10424">
    <property type="entry name" value="VIRAL ENVELOPE PROTEIN"/>
    <property type="match status" value="1"/>
</dbReference>
<evidence type="ECO:0000256" key="2">
    <source>
        <dbReference type="SAM" id="MobiDB-lite"/>
    </source>
</evidence>
<dbReference type="SUPFAM" id="SSF49830">
    <property type="entry name" value="ENV polyprotein, receptor-binding domain"/>
    <property type="match status" value="1"/>
</dbReference>
<dbReference type="InterPro" id="IPR018154">
    <property type="entry name" value="TLV/ENV_coat_polyprotein"/>
</dbReference>
<feature type="signal peptide" evidence="4">
    <location>
        <begin position="1"/>
        <end position="21"/>
    </location>
</feature>
<evidence type="ECO:0000256" key="4">
    <source>
        <dbReference type="SAM" id="SignalP"/>
    </source>
</evidence>
<dbReference type="SUPFAM" id="SSF58069">
    <property type="entry name" value="Virus ectodomain"/>
    <property type="match status" value="1"/>
</dbReference>
<feature type="compositionally biased region" description="Polar residues" evidence="2">
    <location>
        <begin position="283"/>
        <end position="293"/>
    </location>
</feature>
<feature type="coiled-coil region" evidence="1">
    <location>
        <begin position="512"/>
        <end position="539"/>
    </location>
</feature>
<sequence length="682" mass="76272">MEDLLIILVLLSMSWTPMTNPHAPATLTWRVTNSAGLVVWNISHTATPYTWWPNLYPDVCKLAMGAPANWDIENYFDLQKPPSQPSPRGRLGLDPWGGCGDWSQRSMLSTLTFYVCPGFHRPREWTHSCSGAAHFYCRNWGCETTGDTYWKPTSGWDYITVTANYSHARSSPKWTQNPACKNQWCHPLKIAFTESGKRQLNWVRGYTWGLRFYKERYDDGLTFTIKLSIETSRAAIGPNPVLALPPRRPRLTPPARTHTLRDVGHTCTHSPMGPPGTPPGFRNHTNPPKATPTSPTPNPEKQPVEATGPEPKDTRSHLTQLVQYAFQVLNYTNPSATESCWLCYETTPPFYEGLATSGSYNISSSPSVCRWSNSNHRLTMTAISGKGTCIGQVPLEHSHICNQTIAVNDTREYLLPPQNAWWACASGLTPCIHLSALNRTNDYCVLVHLVPRLIYHPYEDMISYREEGLHRVKREPVSLTLAPILGLGLGTARVATGTSALISQQHHSRGPRETIDADIQELESSISKLQESVSSLSEVVLQNRRRLDLLFLQQGGLCAALKEQCCFYADHSGVAKDSMAKVREGLAKRKKEREAAQGLFQSWFNSSPWLTTLISSLLGPICILLLLLTFGPCILNRLVTFFNQRLQTVQIMLLRQQYQPLDSHDNDCTHDDGGSKIGSSGT</sequence>
<dbReference type="Gene3D" id="3.90.310.10">
    <property type="entry name" value="ENV polyprotein, receptor-binding domain"/>
    <property type="match status" value="1"/>
</dbReference>
<keyword evidence="3" id="KW-1133">Transmembrane helix</keyword>
<evidence type="ECO:0000256" key="1">
    <source>
        <dbReference type="SAM" id="Coils"/>
    </source>
</evidence>
<keyword evidence="1" id="KW-0175">Coiled coil</keyword>
<dbReference type="PANTHER" id="PTHR10424:SF82">
    <property type="entry name" value="ENVELOPE GLYCOPROTEIN-RELATED"/>
    <property type="match status" value="1"/>
</dbReference>
<dbReference type="OMA" id="VTNFETH"/>
<feature type="chain" id="PRO_5004045896" description="Envelope protein" evidence="4">
    <location>
        <begin position="22"/>
        <end position="682"/>
    </location>
</feature>
<keyword evidence="3" id="KW-0812">Transmembrane</keyword>
<organism evidence="5">
    <name type="scientific">Mustela putorius furo</name>
    <name type="common">European domestic ferret</name>
    <name type="synonym">Mustela furo</name>
    <dbReference type="NCBI Taxonomy" id="9669"/>
    <lineage>
        <taxon>Eukaryota</taxon>
        <taxon>Metazoa</taxon>
        <taxon>Chordata</taxon>
        <taxon>Craniata</taxon>
        <taxon>Vertebrata</taxon>
        <taxon>Euteleostomi</taxon>
        <taxon>Mammalia</taxon>
        <taxon>Eutheria</taxon>
        <taxon>Laurasiatheria</taxon>
        <taxon>Carnivora</taxon>
        <taxon>Caniformia</taxon>
        <taxon>Musteloidea</taxon>
        <taxon>Mustelidae</taxon>
        <taxon>Mustelinae</taxon>
        <taxon>Mustela</taxon>
    </lineage>
</organism>
<reference evidence="5" key="1">
    <citation type="submission" date="2024-06" db="UniProtKB">
        <authorList>
            <consortium name="Ensembl"/>
        </authorList>
    </citation>
    <scope>IDENTIFICATION</scope>
</reference>
<dbReference type="HOGENOM" id="CLU_032644_2_0_1"/>
<name>M3Z876_MUSPF</name>
<evidence type="ECO:0000256" key="3">
    <source>
        <dbReference type="SAM" id="Phobius"/>
    </source>
</evidence>
<evidence type="ECO:0008006" key="6">
    <source>
        <dbReference type="Google" id="ProtNLM"/>
    </source>
</evidence>
<dbReference type="CDD" id="cd09851">
    <property type="entry name" value="HTLV-1-like_HR1-HR2"/>
    <property type="match status" value="1"/>
</dbReference>
<keyword evidence="4" id="KW-0732">Signal</keyword>